<reference evidence="13 14" key="1">
    <citation type="submission" date="2019-04" db="EMBL/GenBank/DDBJ databases">
        <title>Comparative genomics and transcriptomics to analyze fruiting body development in filamentous ascomycetes.</title>
        <authorList>
            <consortium name="DOE Joint Genome Institute"/>
            <person name="Lutkenhaus R."/>
            <person name="Traeger S."/>
            <person name="Breuer J."/>
            <person name="Kuo A."/>
            <person name="Lipzen A."/>
            <person name="Pangilinan J."/>
            <person name="Dilworth D."/>
            <person name="Sandor L."/>
            <person name="Poggeler S."/>
            <person name="Barry K."/>
            <person name="Grigoriev I.V."/>
            <person name="Nowrousian M."/>
        </authorList>
    </citation>
    <scope>NUCLEOTIDE SEQUENCE [LARGE SCALE GENOMIC DNA]</scope>
    <source>
        <strain evidence="13 14">CBS 389.68</strain>
    </source>
</reference>
<evidence type="ECO:0000256" key="9">
    <source>
        <dbReference type="PIRSR" id="PIRSR610347-1"/>
    </source>
</evidence>
<feature type="binding site" evidence="10">
    <location>
        <position position="497"/>
    </location>
    <ligand>
        <name>substrate</name>
    </ligand>
</feature>
<dbReference type="Proteomes" id="UP000298138">
    <property type="component" value="Unassembled WGS sequence"/>
</dbReference>
<dbReference type="FunCoup" id="A0A4V3SIU5">
    <property type="interactions" value="459"/>
</dbReference>
<feature type="compositionally biased region" description="Pro residues" evidence="12">
    <location>
        <begin position="468"/>
        <end position="479"/>
    </location>
</feature>
<feature type="region of interest" description="Disordered" evidence="12">
    <location>
        <begin position="466"/>
        <end position="490"/>
    </location>
</feature>
<protein>
    <submittedName>
        <fullName evidence="13">Phospholipase D/nuclease</fullName>
    </submittedName>
</protein>
<organism evidence="13 14">
    <name type="scientific">Ascodesmis nigricans</name>
    <dbReference type="NCBI Taxonomy" id="341454"/>
    <lineage>
        <taxon>Eukaryota</taxon>
        <taxon>Fungi</taxon>
        <taxon>Dikarya</taxon>
        <taxon>Ascomycota</taxon>
        <taxon>Pezizomycotina</taxon>
        <taxon>Pezizomycetes</taxon>
        <taxon>Pezizales</taxon>
        <taxon>Ascodesmidaceae</taxon>
        <taxon>Ascodesmis</taxon>
    </lineage>
</organism>
<evidence type="ECO:0000256" key="5">
    <source>
        <dbReference type="ARBA" id="ARBA00022801"/>
    </source>
</evidence>
<feature type="site" description="Interaction with DNA" evidence="11">
    <location>
        <position position="523"/>
    </location>
</feature>
<evidence type="ECO:0000256" key="10">
    <source>
        <dbReference type="PIRSR" id="PIRSR610347-2"/>
    </source>
</evidence>
<dbReference type="GO" id="GO:0006281">
    <property type="term" value="P:DNA repair"/>
    <property type="evidence" value="ECO:0007669"/>
    <property type="project" value="UniProtKB-KW"/>
</dbReference>
<keyword evidence="5" id="KW-0378">Hydrolase</keyword>
<feature type="active site" description="Proton donor/acceptor" evidence="9">
    <location>
        <position position="495"/>
    </location>
</feature>
<comment type="subcellular location">
    <subcellularLocation>
        <location evidence="1">Nucleus</location>
    </subcellularLocation>
</comment>
<keyword evidence="7" id="KW-0234">DNA repair</keyword>
<dbReference type="InParanoid" id="A0A4V3SIU5"/>
<dbReference type="CDD" id="cd09123">
    <property type="entry name" value="PLDc_Tdp1_2"/>
    <property type="match status" value="1"/>
</dbReference>
<dbReference type="Gene3D" id="3.30.870.10">
    <property type="entry name" value="Endonuclease Chain A"/>
    <property type="match status" value="2"/>
</dbReference>
<dbReference type="GO" id="GO:0017005">
    <property type="term" value="F:3'-tyrosyl-DNA phosphodiesterase activity"/>
    <property type="evidence" value="ECO:0007669"/>
    <property type="project" value="TreeGrafter"/>
</dbReference>
<feature type="region of interest" description="Disordered" evidence="12">
    <location>
        <begin position="351"/>
        <end position="370"/>
    </location>
</feature>
<feature type="compositionally biased region" description="Basic and acidic residues" evidence="12">
    <location>
        <begin position="80"/>
        <end position="91"/>
    </location>
</feature>
<evidence type="ECO:0000313" key="13">
    <source>
        <dbReference type="EMBL" id="TGZ81505.1"/>
    </source>
</evidence>
<dbReference type="FunFam" id="3.30.870.10:FF:000038">
    <property type="entry name" value="Probable tyrosyl-DNA phosphodiesterase"/>
    <property type="match status" value="1"/>
</dbReference>
<dbReference type="SUPFAM" id="SSF56024">
    <property type="entry name" value="Phospholipase D/nuclease"/>
    <property type="match status" value="2"/>
</dbReference>
<dbReference type="CDD" id="cd09194">
    <property type="entry name" value="PLDc_yTdp1_1"/>
    <property type="match status" value="1"/>
</dbReference>
<keyword evidence="3" id="KW-0540">Nuclease</keyword>
<evidence type="ECO:0000256" key="7">
    <source>
        <dbReference type="ARBA" id="ARBA00023204"/>
    </source>
</evidence>
<keyword evidence="14" id="KW-1185">Reference proteome</keyword>
<dbReference type="GO" id="GO:0004527">
    <property type="term" value="F:exonuclease activity"/>
    <property type="evidence" value="ECO:0007669"/>
    <property type="project" value="UniProtKB-KW"/>
</dbReference>
<evidence type="ECO:0000256" key="2">
    <source>
        <dbReference type="ARBA" id="ARBA00010205"/>
    </source>
</evidence>
<dbReference type="GO" id="GO:0003697">
    <property type="term" value="F:single-stranded DNA binding"/>
    <property type="evidence" value="ECO:0007669"/>
    <property type="project" value="TreeGrafter"/>
</dbReference>
<keyword evidence="8" id="KW-0539">Nucleus</keyword>
<dbReference type="AlphaFoldDB" id="A0A4V3SIU5"/>
<evidence type="ECO:0000256" key="4">
    <source>
        <dbReference type="ARBA" id="ARBA00022763"/>
    </source>
</evidence>
<feature type="compositionally biased region" description="Basic residues" evidence="12">
    <location>
        <begin position="1"/>
        <end position="10"/>
    </location>
</feature>
<feature type="active site" description="Nucleophile" evidence="9">
    <location>
        <position position="220"/>
    </location>
</feature>
<evidence type="ECO:0000313" key="14">
    <source>
        <dbReference type="Proteomes" id="UP000298138"/>
    </source>
</evidence>
<keyword evidence="6" id="KW-0269">Exonuclease</keyword>
<accession>A0A4V3SIU5</accession>
<evidence type="ECO:0000256" key="11">
    <source>
        <dbReference type="PIRSR" id="PIRSR610347-3"/>
    </source>
</evidence>
<evidence type="ECO:0000256" key="1">
    <source>
        <dbReference type="ARBA" id="ARBA00004123"/>
    </source>
</evidence>
<gene>
    <name evidence="13" type="ORF">EX30DRAFT_395641</name>
</gene>
<dbReference type="GO" id="GO:0005634">
    <property type="term" value="C:nucleus"/>
    <property type="evidence" value="ECO:0007669"/>
    <property type="project" value="UniProtKB-SubCell"/>
</dbReference>
<evidence type="ECO:0000256" key="12">
    <source>
        <dbReference type="SAM" id="MobiDB-lite"/>
    </source>
</evidence>
<keyword evidence="4" id="KW-0227">DNA damage</keyword>
<name>A0A4V3SIU5_9PEZI</name>
<dbReference type="OrthoDB" id="47785at2759"/>
<proteinExistence type="inferred from homology"/>
<evidence type="ECO:0000256" key="8">
    <source>
        <dbReference type="ARBA" id="ARBA00023242"/>
    </source>
</evidence>
<dbReference type="EMBL" id="ML220119">
    <property type="protein sequence ID" value="TGZ81505.1"/>
    <property type="molecule type" value="Genomic_DNA"/>
</dbReference>
<dbReference type="InterPro" id="IPR010347">
    <property type="entry name" value="Tdp1"/>
</dbReference>
<feature type="region of interest" description="Disordered" evidence="12">
    <location>
        <begin position="1"/>
        <end position="111"/>
    </location>
</feature>
<dbReference type="GO" id="GO:0003690">
    <property type="term" value="F:double-stranded DNA binding"/>
    <property type="evidence" value="ECO:0007669"/>
    <property type="project" value="TreeGrafter"/>
</dbReference>
<dbReference type="PANTHER" id="PTHR12415">
    <property type="entry name" value="TYROSYL-DNA PHOSPHODIESTERASE 1"/>
    <property type="match status" value="1"/>
</dbReference>
<dbReference type="STRING" id="341454.A0A4V3SIU5"/>
<dbReference type="Pfam" id="PF06087">
    <property type="entry name" value="Tyr-DNA_phospho"/>
    <property type="match status" value="1"/>
</dbReference>
<feature type="binding site" evidence="10">
    <location>
        <position position="222"/>
    </location>
    <ligand>
        <name>substrate</name>
    </ligand>
</feature>
<comment type="similarity">
    <text evidence="2">Belongs to the tyrosyl-DNA phosphodiesterase family.</text>
</comment>
<sequence>MSNPPKRRKLSSNDLPTLCLSVSPPPTSPEKSLPIPAPSSNDPLQDYFREGNKGQALDADHPLTITISDTEDGEDITGEGFRKGLPKKEKAAAGIARTSRSEAGAASTKPASGIRAWESPFKLTHIEGLPDSENAGTVKLEDILGDVMLDEVWIFNYMHDIPWVMSKFDPDIVNSVKVTFVHGNWKDNDESRIQMEKDAQAWPNVTVKAAYMPEMFGTHHTKMMILFRRDDLAQVVIHTANMIPFDWANMTQAVWLSPLLPLNIFTPKSSTSNYAPPPTIGDKFKRDLTAYLAFYGFNRTGALVTRLAKYSFTSIRAIFISSVPGRHSVTTSPFGWPKLQKELSRIPVSTPSRPKLLKEHPNSTSTTIPARTNRPKILCQISSIATLGASDTWLTPIFFNALTKTSSTHNTQKPELGIIFPTPDEIRASINGYASGSSIHFRLSSPQQIKALEYIKPLLYHWSTNTSPYPPPSPPPPVSRDPETKSSGRNLAAPHVKTYIRFAGSAGKEQRIDWALLTSANLSTQAWGAAPRGGEVRVCSYEVGVLVHPGLWAERVEGGDDGTDDQEEMVMRPVFKRNECVAEEGEEGEGCDKVKGVVALRLPYSVPVRKYKDEEEPWVAGGTYRERDRHGMRWVDGFFSE</sequence>
<evidence type="ECO:0000256" key="6">
    <source>
        <dbReference type="ARBA" id="ARBA00022839"/>
    </source>
</evidence>
<evidence type="ECO:0000256" key="3">
    <source>
        <dbReference type="ARBA" id="ARBA00022722"/>
    </source>
</evidence>
<dbReference type="PANTHER" id="PTHR12415:SF0">
    <property type="entry name" value="TYROSYL-DNA PHOSPHODIESTERASE 1"/>
    <property type="match status" value="1"/>
</dbReference>